<evidence type="ECO:0000313" key="12">
    <source>
        <dbReference type="Proteomes" id="UP000187209"/>
    </source>
</evidence>
<dbReference type="Proteomes" id="UP000187209">
    <property type="component" value="Unassembled WGS sequence"/>
</dbReference>
<dbReference type="GO" id="GO:0016020">
    <property type="term" value="C:membrane"/>
    <property type="evidence" value="ECO:0007669"/>
    <property type="project" value="TreeGrafter"/>
</dbReference>
<comment type="caution">
    <text evidence="11">The sequence shown here is derived from an EMBL/GenBank/DDBJ whole genome shotgun (WGS) entry which is preliminary data.</text>
</comment>
<comment type="subcellular location">
    <subcellularLocation>
        <location evidence="1">Endomembrane system</location>
    </subcellularLocation>
</comment>
<comment type="similarity">
    <text evidence="2">Belongs to the P2X receptor family.</text>
</comment>
<proteinExistence type="inferred from homology"/>
<dbReference type="InterPro" id="IPR059116">
    <property type="entry name" value="P2X_receptor"/>
</dbReference>
<evidence type="ECO:0000256" key="10">
    <source>
        <dbReference type="SAM" id="Phobius"/>
    </source>
</evidence>
<sequence length="380" mass="43200">MDNDEEIESRPLVQTEEIKQEEPAWYSWNEIKLRLKEYQTSKDVRILDRRLGYIYYSSLFIIIVYLVVVVFMINQSYLDKEKVEGIAYSTLLGLAYSTGDNAYVWDVPEENPWGHETSAVFIPSKILVTRGQYQGLCADPLLYCEIDEDCSPVDLPNVIEGRKCLDTPEGTKGCIAWRWCPPENSLSTKIYYLENAAHQMIWSRIKVKFERLATLSKDTLGSSSIEKFPGSNSNAWEISDIILMAGTNFSDITDKGAIFKATIVLQCIANPSEICDTKLEVTRLDSVDSGGYSMTHGEYYRQGDILYRDLYHMKGVRILFDVLGIYISSSLFNIVLQIASALGLIIASNAITDAVMLNILKEKSHFKMLKIKESEDFNEE</sequence>
<evidence type="ECO:0000256" key="1">
    <source>
        <dbReference type="ARBA" id="ARBA00004308"/>
    </source>
</evidence>
<evidence type="ECO:0000256" key="5">
    <source>
        <dbReference type="ARBA" id="ARBA00022989"/>
    </source>
</evidence>
<dbReference type="InterPro" id="IPR027309">
    <property type="entry name" value="P2X_extracellular_dom_sf"/>
</dbReference>
<dbReference type="OrthoDB" id="312528at2759"/>
<dbReference type="GO" id="GO:0015267">
    <property type="term" value="F:channel activity"/>
    <property type="evidence" value="ECO:0007669"/>
    <property type="project" value="UniProtKB-ARBA"/>
</dbReference>
<accession>A0A1R2B4Z3</accession>
<evidence type="ECO:0000313" key="11">
    <source>
        <dbReference type="EMBL" id="OMJ71816.1"/>
    </source>
</evidence>
<dbReference type="PANTHER" id="PTHR10125:SF31">
    <property type="entry name" value="P2X RECEPTOR E"/>
    <property type="match status" value="1"/>
</dbReference>
<evidence type="ECO:0000256" key="6">
    <source>
        <dbReference type="ARBA" id="ARBA00023065"/>
    </source>
</evidence>
<dbReference type="EMBL" id="MPUH01000954">
    <property type="protein sequence ID" value="OMJ71816.1"/>
    <property type="molecule type" value="Genomic_DNA"/>
</dbReference>
<keyword evidence="5 10" id="KW-1133">Transmembrane helix</keyword>
<dbReference type="PANTHER" id="PTHR10125">
    <property type="entry name" value="P2X PURINOCEPTOR"/>
    <property type="match status" value="1"/>
</dbReference>
<gene>
    <name evidence="11" type="ORF">SteCoe_29877</name>
</gene>
<feature type="transmembrane region" description="Helical" evidence="10">
    <location>
        <begin position="342"/>
        <end position="360"/>
    </location>
</feature>
<evidence type="ECO:0000256" key="2">
    <source>
        <dbReference type="ARBA" id="ARBA00009848"/>
    </source>
</evidence>
<evidence type="ECO:0000256" key="8">
    <source>
        <dbReference type="ARBA" id="ARBA00023286"/>
    </source>
</evidence>
<dbReference type="GO" id="GO:0012505">
    <property type="term" value="C:endomembrane system"/>
    <property type="evidence" value="ECO:0007669"/>
    <property type="project" value="UniProtKB-SubCell"/>
</dbReference>
<keyword evidence="4 10" id="KW-0812">Transmembrane</keyword>
<dbReference type="Pfam" id="PF00864">
    <property type="entry name" value="P2X_receptor"/>
    <property type="match status" value="1"/>
</dbReference>
<keyword evidence="7 10" id="KW-0472">Membrane</keyword>
<protein>
    <recommendedName>
        <fullName evidence="13">P2X purinoceptor</fullName>
    </recommendedName>
</protein>
<feature type="transmembrane region" description="Helical" evidence="10">
    <location>
        <begin position="53"/>
        <end position="73"/>
    </location>
</feature>
<dbReference type="AlphaFoldDB" id="A0A1R2B4Z3"/>
<keyword evidence="9" id="KW-0407">Ion channel</keyword>
<keyword evidence="8" id="KW-1071">Ligand-gated ion channel</keyword>
<dbReference type="Gene3D" id="1.10.287.940">
    <property type="entry name" value="atp-gated p2x4 ion channel"/>
    <property type="match status" value="1"/>
</dbReference>
<evidence type="ECO:0000256" key="9">
    <source>
        <dbReference type="ARBA" id="ARBA00023303"/>
    </source>
</evidence>
<keyword evidence="3" id="KW-0813">Transport</keyword>
<organism evidence="11 12">
    <name type="scientific">Stentor coeruleus</name>
    <dbReference type="NCBI Taxonomy" id="5963"/>
    <lineage>
        <taxon>Eukaryota</taxon>
        <taxon>Sar</taxon>
        <taxon>Alveolata</taxon>
        <taxon>Ciliophora</taxon>
        <taxon>Postciliodesmatophora</taxon>
        <taxon>Heterotrichea</taxon>
        <taxon>Heterotrichida</taxon>
        <taxon>Stentoridae</taxon>
        <taxon>Stentor</taxon>
    </lineage>
</organism>
<name>A0A1R2B4Z3_9CILI</name>
<evidence type="ECO:0000256" key="3">
    <source>
        <dbReference type="ARBA" id="ARBA00022448"/>
    </source>
</evidence>
<dbReference type="GO" id="GO:0070588">
    <property type="term" value="P:calcium ion transmembrane transport"/>
    <property type="evidence" value="ECO:0007669"/>
    <property type="project" value="TreeGrafter"/>
</dbReference>
<dbReference type="Gene3D" id="2.60.490.10">
    <property type="entry name" value="atp-gated p2x4 ion channel domain"/>
    <property type="match status" value="1"/>
</dbReference>
<keyword evidence="12" id="KW-1185">Reference proteome</keyword>
<dbReference type="GO" id="GO:0007165">
    <property type="term" value="P:signal transduction"/>
    <property type="evidence" value="ECO:0007669"/>
    <property type="project" value="UniProtKB-ARBA"/>
</dbReference>
<evidence type="ECO:0008006" key="13">
    <source>
        <dbReference type="Google" id="ProtNLM"/>
    </source>
</evidence>
<evidence type="ECO:0000256" key="4">
    <source>
        <dbReference type="ARBA" id="ARBA00022692"/>
    </source>
</evidence>
<reference evidence="11 12" key="1">
    <citation type="submission" date="2016-11" db="EMBL/GenBank/DDBJ databases">
        <title>The macronuclear genome of Stentor coeruleus: a giant cell with tiny introns.</title>
        <authorList>
            <person name="Slabodnick M."/>
            <person name="Ruby J.G."/>
            <person name="Reiff S.B."/>
            <person name="Swart E.C."/>
            <person name="Gosai S."/>
            <person name="Prabakaran S."/>
            <person name="Witkowska E."/>
            <person name="Larue G.E."/>
            <person name="Fisher S."/>
            <person name="Freeman R.M."/>
            <person name="Gunawardena J."/>
            <person name="Chu W."/>
            <person name="Stover N.A."/>
            <person name="Gregory B.D."/>
            <person name="Nowacki M."/>
            <person name="Derisi J."/>
            <person name="Roy S.W."/>
            <person name="Marshall W.F."/>
            <person name="Sood P."/>
        </authorList>
    </citation>
    <scope>NUCLEOTIDE SEQUENCE [LARGE SCALE GENOMIC DNA]</scope>
    <source>
        <strain evidence="11">WM001</strain>
    </source>
</reference>
<evidence type="ECO:0000256" key="7">
    <source>
        <dbReference type="ARBA" id="ARBA00023136"/>
    </source>
</evidence>
<keyword evidence="6" id="KW-0406">Ion transport</keyword>